<dbReference type="AlphaFoldDB" id="A0AAV7JGX5"/>
<feature type="region of interest" description="Disordered" evidence="6">
    <location>
        <begin position="164"/>
        <end position="188"/>
    </location>
</feature>
<keyword evidence="1" id="KW-0343">GTPase activation</keyword>
<comment type="caution">
    <text evidence="8">The sequence shown here is derived from an EMBL/GenBank/DDBJ whole genome shotgun (WGS) entry which is preliminary data.</text>
</comment>
<dbReference type="GO" id="GO:0005096">
    <property type="term" value="F:GTPase activator activity"/>
    <property type="evidence" value="ECO:0007669"/>
    <property type="project" value="UniProtKB-KW"/>
</dbReference>
<feature type="domain" description="Arf-GAP" evidence="7">
    <location>
        <begin position="7"/>
        <end position="132"/>
    </location>
</feature>
<protein>
    <submittedName>
        <fullName evidence="8">ADP-ribosylation factor GTPase-activating protein 1 isoform X1</fullName>
    </submittedName>
</protein>
<dbReference type="SUPFAM" id="SSF57863">
    <property type="entry name" value="ArfGap/RecO-like zinc finger"/>
    <property type="match status" value="1"/>
</dbReference>
<dbReference type="GO" id="GO:0000139">
    <property type="term" value="C:Golgi membrane"/>
    <property type="evidence" value="ECO:0007669"/>
    <property type="project" value="TreeGrafter"/>
</dbReference>
<dbReference type="EMBL" id="JAKMXF010000333">
    <property type="protein sequence ID" value="KAI6648059.1"/>
    <property type="molecule type" value="Genomic_DNA"/>
</dbReference>
<keyword evidence="3 5" id="KW-0863">Zinc-finger</keyword>
<evidence type="ECO:0000256" key="2">
    <source>
        <dbReference type="ARBA" id="ARBA00022723"/>
    </source>
</evidence>
<evidence type="ECO:0000313" key="9">
    <source>
        <dbReference type="Proteomes" id="UP001165289"/>
    </source>
</evidence>
<dbReference type="InterPro" id="IPR001164">
    <property type="entry name" value="ArfGAP_dom"/>
</dbReference>
<dbReference type="PANTHER" id="PTHR46395">
    <property type="entry name" value="ADP-RIBOSYLATION FACTOR GTPASE-ACTIVATING PROTEIN 1"/>
    <property type="match status" value="1"/>
</dbReference>
<dbReference type="GO" id="GO:0032012">
    <property type="term" value="P:regulation of ARF protein signal transduction"/>
    <property type="evidence" value="ECO:0007669"/>
    <property type="project" value="TreeGrafter"/>
</dbReference>
<proteinExistence type="predicted"/>
<evidence type="ECO:0000256" key="5">
    <source>
        <dbReference type="PROSITE-ProRule" id="PRU00288"/>
    </source>
</evidence>
<sequence>MSDPQTRKFLSDLQRKNDNNQCFECGTLSPQWVSVSYGIFLCLQCSGLHRGLGVHLSFVRSSSMDRFKERELRAMKFGGNRQLSDFFALSSDITSLMSLKEKYLSLSAAVYRDKIQTLLNEEVWNEKESRERIGYIWQDNLIKSQAPEIAVEPIQYKYQDDIHNNENSNAKNEHEHEHETSKFIGFGNPNYEPKPDQFSEFMDGTMSTLSLGWSKFSDTASTLGSKASEQTKNLGTTLKENIVKPTTEGMSHMSNMSKEEMWGNFTSSATSMASSMKDYGNKSLVNVKSYWQSLTQDADLDNNEHFKDGNHISDREIQVETPVTNQVTQDEDKTTDLLIDLAIEDDYTSKTEVMNNSSSKERIARKKNKPVESSGWDDDWSDHVW</sequence>
<feature type="compositionally biased region" description="Acidic residues" evidence="6">
    <location>
        <begin position="375"/>
        <end position="385"/>
    </location>
</feature>
<dbReference type="PROSITE" id="PS50115">
    <property type="entry name" value="ARFGAP"/>
    <property type="match status" value="1"/>
</dbReference>
<keyword evidence="4" id="KW-0862">Zinc</keyword>
<evidence type="ECO:0000256" key="6">
    <source>
        <dbReference type="SAM" id="MobiDB-lite"/>
    </source>
</evidence>
<evidence type="ECO:0000256" key="1">
    <source>
        <dbReference type="ARBA" id="ARBA00022468"/>
    </source>
</evidence>
<keyword evidence="9" id="KW-1185">Reference proteome</keyword>
<evidence type="ECO:0000259" key="7">
    <source>
        <dbReference type="PROSITE" id="PS50115"/>
    </source>
</evidence>
<dbReference type="PANTHER" id="PTHR46395:SF1">
    <property type="entry name" value="ADP-RIBOSYLATION FACTOR GTPASE-ACTIVATING PROTEIN 1"/>
    <property type="match status" value="1"/>
</dbReference>
<gene>
    <name evidence="8" type="ORF">LOD99_8261</name>
</gene>
<feature type="region of interest" description="Disordered" evidence="6">
    <location>
        <begin position="352"/>
        <end position="385"/>
    </location>
</feature>
<dbReference type="GO" id="GO:0030100">
    <property type="term" value="P:regulation of endocytosis"/>
    <property type="evidence" value="ECO:0007669"/>
    <property type="project" value="TreeGrafter"/>
</dbReference>
<dbReference type="InterPro" id="IPR038508">
    <property type="entry name" value="ArfGAP_dom_sf"/>
</dbReference>
<keyword evidence="2" id="KW-0479">Metal-binding</keyword>
<reference evidence="8 9" key="1">
    <citation type="journal article" date="2023" name="BMC Biol.">
        <title>The compact genome of the sponge Oopsacas minuta (Hexactinellida) is lacking key metazoan core genes.</title>
        <authorList>
            <person name="Santini S."/>
            <person name="Schenkelaars Q."/>
            <person name="Jourda C."/>
            <person name="Duchesne M."/>
            <person name="Belahbib H."/>
            <person name="Rocher C."/>
            <person name="Selva M."/>
            <person name="Riesgo A."/>
            <person name="Vervoort M."/>
            <person name="Leys S.P."/>
            <person name="Kodjabachian L."/>
            <person name="Le Bivic A."/>
            <person name="Borchiellini C."/>
            <person name="Claverie J.M."/>
            <person name="Renard E."/>
        </authorList>
    </citation>
    <scope>NUCLEOTIDE SEQUENCE [LARGE SCALE GENOMIC DNA]</scope>
    <source>
        <strain evidence="8">SPO-2</strain>
    </source>
</reference>
<evidence type="ECO:0000313" key="8">
    <source>
        <dbReference type="EMBL" id="KAI6648059.1"/>
    </source>
</evidence>
<feature type="compositionally biased region" description="Basic and acidic residues" evidence="6">
    <location>
        <begin position="171"/>
        <end position="181"/>
    </location>
</feature>
<dbReference type="Gene3D" id="1.10.220.150">
    <property type="entry name" value="Arf GTPase activating protein"/>
    <property type="match status" value="1"/>
</dbReference>
<evidence type="ECO:0000256" key="3">
    <source>
        <dbReference type="ARBA" id="ARBA00022771"/>
    </source>
</evidence>
<dbReference type="SMART" id="SM00105">
    <property type="entry name" value="ArfGap"/>
    <property type="match status" value="1"/>
</dbReference>
<name>A0AAV7JGX5_9METZ</name>
<dbReference type="GO" id="GO:0008270">
    <property type="term" value="F:zinc ion binding"/>
    <property type="evidence" value="ECO:0007669"/>
    <property type="project" value="UniProtKB-KW"/>
</dbReference>
<dbReference type="InterPro" id="IPR037278">
    <property type="entry name" value="ARFGAP/RecO"/>
</dbReference>
<dbReference type="Proteomes" id="UP001165289">
    <property type="component" value="Unassembled WGS sequence"/>
</dbReference>
<dbReference type="Pfam" id="PF01412">
    <property type="entry name" value="ArfGap"/>
    <property type="match status" value="1"/>
</dbReference>
<organism evidence="8 9">
    <name type="scientific">Oopsacas minuta</name>
    <dbReference type="NCBI Taxonomy" id="111878"/>
    <lineage>
        <taxon>Eukaryota</taxon>
        <taxon>Metazoa</taxon>
        <taxon>Porifera</taxon>
        <taxon>Hexactinellida</taxon>
        <taxon>Hexasterophora</taxon>
        <taxon>Lyssacinosida</taxon>
        <taxon>Leucopsacidae</taxon>
        <taxon>Oopsacas</taxon>
    </lineage>
</organism>
<evidence type="ECO:0000256" key="4">
    <source>
        <dbReference type="ARBA" id="ARBA00022833"/>
    </source>
</evidence>
<dbReference type="CDD" id="cd08830">
    <property type="entry name" value="ArfGap_ArfGap1"/>
    <property type="match status" value="1"/>
</dbReference>
<dbReference type="PRINTS" id="PR00405">
    <property type="entry name" value="REVINTRACTNG"/>
</dbReference>
<accession>A0AAV7JGX5</accession>